<evidence type="ECO:0000259" key="2">
    <source>
        <dbReference type="Pfam" id="PF24883"/>
    </source>
</evidence>
<dbReference type="PANTHER" id="PTHR10039:SF5">
    <property type="entry name" value="NACHT DOMAIN-CONTAINING PROTEIN"/>
    <property type="match status" value="1"/>
</dbReference>
<dbReference type="PANTHER" id="PTHR10039">
    <property type="entry name" value="AMELOGENIN"/>
    <property type="match status" value="1"/>
</dbReference>
<dbReference type="EMBL" id="JBFXLS010000113">
    <property type="protein sequence ID" value="KAL2815415.1"/>
    <property type="molecule type" value="Genomic_DNA"/>
</dbReference>
<feature type="domain" description="Nephrocystin 3-like N-terminal" evidence="2">
    <location>
        <begin position="262"/>
        <end position="376"/>
    </location>
</feature>
<evidence type="ECO:0000313" key="4">
    <source>
        <dbReference type="Proteomes" id="UP001610335"/>
    </source>
</evidence>
<dbReference type="Proteomes" id="UP001610335">
    <property type="component" value="Unassembled WGS sequence"/>
</dbReference>
<evidence type="ECO:0000313" key="3">
    <source>
        <dbReference type="EMBL" id="KAL2815415.1"/>
    </source>
</evidence>
<evidence type="ECO:0000256" key="1">
    <source>
        <dbReference type="ARBA" id="ARBA00022737"/>
    </source>
</evidence>
<gene>
    <name evidence="3" type="ORF">BDW59DRAFT_166821</name>
</gene>
<protein>
    <recommendedName>
        <fullName evidence="2">Nephrocystin 3-like N-terminal domain-containing protein</fullName>
    </recommendedName>
</protein>
<comment type="caution">
    <text evidence="3">The sequence shown here is derived from an EMBL/GenBank/DDBJ whole genome shotgun (WGS) entry which is preliminary data.</text>
</comment>
<name>A0ABR4HJB6_9EURO</name>
<proteinExistence type="predicted"/>
<keyword evidence="1" id="KW-0677">Repeat</keyword>
<sequence length="866" mass="98971">MDPLSAIGLASSILQFIEFGVNLCQGFSEVASSTTGLTDGNTHISIVVEDLKQATDGLSVKIHGDSKQERELVQLAGNCQEVSLELAEILSKLRVKRGDRVWSSVRVAWKSTLKQKKIASIEKRLADYRAQIVLRLNLLLYKEQSPIKDYLERIEQQAIDIGNRHGKQIQTQHGHSVIAESAQIQCRSIPGENEILRALHFPTMFYRDDTIDPAVGGTYRWLVQNSPDFSVVSESQTEADANHIGNEGAKGLQTISDKELIFVSVFFWSAGNRLQRSLEGLYRSILYQTLRECPEMLYKVFDHPTGIASWEGIRLPLLKEAMDKLTRALDPRRYKLCVAVDGHDEYEGDSFDQADLVKSIQAWGCHANIKNICSARPHLEYMRAFTDQERMVALHELTKGDILGYTITTLRSSAGPCMTTRKSLNALSFSWLQDLNDPRFPFQDAVCCYSDTEIERRLEPVRNQIRDLTRGMLEIRQGRRKFWDLNSECENHPFFRDSVEFFHRTFRGYILARWSDKPAPGFETYLRIALAELKFSCVMRFFGKTDLDNDYHSFYHMNILSTIFSWLDWKEIVLPFRYFEEIESILNGYEQLLNSTHKQQNELGTHGVIIPVFDGFLKARPEHISPFSPLKLLAWQVPVTSQCLMQRIAECPELEQSHIPLAEVFMACSILGERDVASLCLEKGLTLNSEVAVLQDSNPMQRSVTVSVWAIILGLLTMYDQAGYNTYSRVVGPTIEYLLEVGADSSVLFLICPMERLQDAGGSDDRLTRYIDLGQLLEIVQPANIESLRRLLHRPVNPRRKWWNGVADRLWSITSTPELDHTEEVRRRYKQASPSEICGEPDILLHVSEVVTRAHRLPRKFAIQMW</sequence>
<dbReference type="Pfam" id="PF24883">
    <property type="entry name" value="NPHP3_N"/>
    <property type="match status" value="1"/>
</dbReference>
<keyword evidence="4" id="KW-1185">Reference proteome</keyword>
<reference evidence="3 4" key="1">
    <citation type="submission" date="2024-07" db="EMBL/GenBank/DDBJ databases">
        <title>Section-level genome sequencing and comparative genomics of Aspergillus sections Usti and Cavernicolus.</title>
        <authorList>
            <consortium name="Lawrence Berkeley National Laboratory"/>
            <person name="Nybo J.L."/>
            <person name="Vesth T.C."/>
            <person name="Theobald S."/>
            <person name="Frisvad J.C."/>
            <person name="Larsen T.O."/>
            <person name="Kjaerboelling I."/>
            <person name="Rothschild-Mancinelli K."/>
            <person name="Lyhne E.K."/>
            <person name="Kogle M.E."/>
            <person name="Barry K."/>
            <person name="Clum A."/>
            <person name="Na H."/>
            <person name="Ledsgaard L."/>
            <person name="Lin J."/>
            <person name="Lipzen A."/>
            <person name="Kuo A."/>
            <person name="Riley R."/>
            <person name="Mondo S."/>
            <person name="LaButti K."/>
            <person name="Haridas S."/>
            <person name="Pangalinan J."/>
            <person name="Salamov A.A."/>
            <person name="Simmons B.A."/>
            <person name="Magnuson J.K."/>
            <person name="Chen J."/>
            <person name="Drula E."/>
            <person name="Henrissat B."/>
            <person name="Wiebenga A."/>
            <person name="Lubbers R.J."/>
            <person name="Gomes A.C."/>
            <person name="Makela M.R."/>
            <person name="Stajich J."/>
            <person name="Grigoriev I.V."/>
            <person name="Mortensen U.H."/>
            <person name="De vries R.P."/>
            <person name="Baker S.E."/>
            <person name="Andersen M.R."/>
        </authorList>
    </citation>
    <scope>NUCLEOTIDE SEQUENCE [LARGE SCALE GENOMIC DNA]</scope>
    <source>
        <strain evidence="3 4">CBS 600.67</strain>
    </source>
</reference>
<dbReference type="InterPro" id="IPR056884">
    <property type="entry name" value="NPHP3-like_N"/>
</dbReference>
<accession>A0ABR4HJB6</accession>
<organism evidence="3 4">
    <name type="scientific">Aspergillus cavernicola</name>
    <dbReference type="NCBI Taxonomy" id="176166"/>
    <lineage>
        <taxon>Eukaryota</taxon>
        <taxon>Fungi</taxon>
        <taxon>Dikarya</taxon>
        <taxon>Ascomycota</taxon>
        <taxon>Pezizomycotina</taxon>
        <taxon>Eurotiomycetes</taxon>
        <taxon>Eurotiomycetidae</taxon>
        <taxon>Eurotiales</taxon>
        <taxon>Aspergillaceae</taxon>
        <taxon>Aspergillus</taxon>
        <taxon>Aspergillus subgen. Nidulantes</taxon>
    </lineage>
</organism>